<dbReference type="PANTHER" id="PTHR43244:SF1">
    <property type="entry name" value="5,10-METHYLENETETRAHYDROMETHANOPTERIN REDUCTASE"/>
    <property type="match status" value="1"/>
</dbReference>
<dbReference type="Gene3D" id="3.20.20.30">
    <property type="entry name" value="Luciferase-like domain"/>
    <property type="match status" value="1"/>
</dbReference>
<dbReference type="NCBIfam" id="TIGR03557">
    <property type="entry name" value="F420_G6P_family"/>
    <property type="match status" value="1"/>
</dbReference>
<feature type="domain" description="Luciferase-like" evidence="2">
    <location>
        <begin position="6"/>
        <end position="291"/>
    </location>
</feature>
<dbReference type="InterPro" id="IPR019945">
    <property type="entry name" value="F420_G6P_DH-rel"/>
</dbReference>
<dbReference type="InterPro" id="IPR023907">
    <property type="entry name" value="Non-F420_Flavin_OxRdtase"/>
</dbReference>
<dbReference type="Proteomes" id="UP001221558">
    <property type="component" value="Chromosome"/>
</dbReference>
<dbReference type="InterPro" id="IPR050564">
    <property type="entry name" value="F420-G6PD/mer"/>
</dbReference>
<dbReference type="PANTHER" id="PTHR43244">
    <property type="match status" value="1"/>
</dbReference>
<reference evidence="3 4" key="1">
    <citation type="submission" date="2023-02" db="EMBL/GenBank/DDBJ databases">
        <title>Genome sequence of Sphingobacterium sp. KACC 22765.</title>
        <authorList>
            <person name="Kim S."/>
            <person name="Heo J."/>
            <person name="Kwon S.-W."/>
        </authorList>
    </citation>
    <scope>NUCLEOTIDE SEQUENCE [LARGE SCALE GENOMIC DNA]</scope>
    <source>
        <strain evidence="3 4">KACC 22765</strain>
    </source>
</reference>
<dbReference type="EMBL" id="CP117880">
    <property type="protein sequence ID" value="WDF66856.1"/>
    <property type="molecule type" value="Genomic_DNA"/>
</dbReference>
<evidence type="ECO:0000313" key="3">
    <source>
        <dbReference type="EMBL" id="WDF66856.1"/>
    </source>
</evidence>
<dbReference type="Pfam" id="PF00296">
    <property type="entry name" value="Bac_luciferase"/>
    <property type="match status" value="1"/>
</dbReference>
<dbReference type="RefSeq" id="WP_274265596.1">
    <property type="nucleotide sequence ID" value="NZ_CP117880.1"/>
</dbReference>
<sequence length="320" mass="35693">MVKIGYHISHEQFSPKDLLAYTQIAAKSGFGLITSSDHFHPWSESNSHSGFAWSWLGAAMQAVDLEFGIVTSPAPRYHPAIIAQAVATLNQMFANRLWIAAGSGQAMNENISGVRWPDKATRNSRLEESVAIMRRLWNGEEVTAHGHIKVVAARLYTLPTAKPKVFGAALSEQTAAWLAPWSDGIITVNHPDEKLQKVVAAFQAGNPAGEMAIKVQVSYAENLKTAEQLAWEGWKNNILGGEIQAELSHPKHFDEAARFVRKEDMKQHVLISTQPAAYIDMIKKYIAMGFTKITLHNVNRDQENFLQMMRQEVLPTFSHH</sequence>
<protein>
    <submittedName>
        <fullName evidence="3">TIGR03885 family FMN-dependent LLM class oxidoreductase</fullName>
        <ecNumber evidence="3">1.-.-.-</ecNumber>
    </submittedName>
</protein>
<accession>A0ABY7WB22</accession>
<proteinExistence type="predicted"/>
<dbReference type="SUPFAM" id="SSF51679">
    <property type="entry name" value="Bacterial luciferase-like"/>
    <property type="match status" value="1"/>
</dbReference>
<evidence type="ECO:0000259" key="2">
    <source>
        <dbReference type="Pfam" id="PF00296"/>
    </source>
</evidence>
<keyword evidence="1 3" id="KW-0560">Oxidoreductase</keyword>
<dbReference type="NCBIfam" id="TIGR03885">
    <property type="entry name" value="flavin_revert"/>
    <property type="match status" value="1"/>
</dbReference>
<dbReference type="CDD" id="cd01097">
    <property type="entry name" value="Tetrahydromethanopterin_reductase"/>
    <property type="match status" value="1"/>
</dbReference>
<dbReference type="InterPro" id="IPR011251">
    <property type="entry name" value="Luciferase-like_dom"/>
</dbReference>
<organism evidence="3 4">
    <name type="scientific">Sphingobacterium oryzagri</name>
    <dbReference type="NCBI Taxonomy" id="3025669"/>
    <lineage>
        <taxon>Bacteria</taxon>
        <taxon>Pseudomonadati</taxon>
        <taxon>Bacteroidota</taxon>
        <taxon>Sphingobacteriia</taxon>
        <taxon>Sphingobacteriales</taxon>
        <taxon>Sphingobacteriaceae</taxon>
        <taxon>Sphingobacterium</taxon>
    </lineage>
</organism>
<gene>
    <name evidence="3" type="ORF">PQ465_11120</name>
</gene>
<evidence type="ECO:0000313" key="4">
    <source>
        <dbReference type="Proteomes" id="UP001221558"/>
    </source>
</evidence>
<dbReference type="InterPro" id="IPR036661">
    <property type="entry name" value="Luciferase-like_sf"/>
</dbReference>
<dbReference type="GO" id="GO:0016491">
    <property type="term" value="F:oxidoreductase activity"/>
    <property type="evidence" value="ECO:0007669"/>
    <property type="project" value="UniProtKB-KW"/>
</dbReference>
<keyword evidence="4" id="KW-1185">Reference proteome</keyword>
<evidence type="ECO:0000256" key="1">
    <source>
        <dbReference type="ARBA" id="ARBA00023002"/>
    </source>
</evidence>
<dbReference type="EC" id="1.-.-.-" evidence="3"/>
<name>A0ABY7WB22_9SPHI</name>